<dbReference type="SUPFAM" id="SSF48264">
    <property type="entry name" value="Cytochrome P450"/>
    <property type="match status" value="1"/>
</dbReference>
<feature type="transmembrane region" description="Helical" evidence="1">
    <location>
        <begin position="12"/>
        <end position="34"/>
    </location>
</feature>
<keyword evidence="1" id="KW-0812">Transmembrane</keyword>
<evidence type="ECO:0000313" key="2">
    <source>
        <dbReference type="EMBL" id="KAK9729378.1"/>
    </source>
</evidence>
<dbReference type="EMBL" id="JASJQH010006881">
    <property type="protein sequence ID" value="KAK9729378.1"/>
    <property type="molecule type" value="Genomic_DNA"/>
</dbReference>
<keyword evidence="1" id="KW-1133">Transmembrane helix</keyword>
<gene>
    <name evidence="2" type="ORF">K7432_000343</name>
</gene>
<keyword evidence="3" id="KW-1185">Reference proteome</keyword>
<comment type="caution">
    <text evidence="2">The sequence shown here is derived from an EMBL/GenBank/DDBJ whole genome shotgun (WGS) entry which is preliminary data.</text>
</comment>
<evidence type="ECO:0000313" key="3">
    <source>
        <dbReference type="Proteomes" id="UP001479436"/>
    </source>
</evidence>
<accession>A0ABR2WBG2</accession>
<protein>
    <recommendedName>
        <fullName evidence="4">Cytochrome P450</fullName>
    </recommendedName>
</protein>
<sequence>MDNGSKWSDLSQSLVALVTTFGVILFLWRGFCLLRRILTDPLRTIPSPKWYELIKLEVRLWFSKWILHSKMHYDQLHVKFGPVVRIGLSKISVADPELIMQILKNSNLEVGRRGYSPYASLAEPSHVVDERDSLLIEPRVIAVIDRLFNTSDDHTVKDTLIRPGMVFEKRKIISKLVSDIIATVVLGLDSKKLTKYRHECVVNLIYESRKWKNMAHRYPILTWIPFSPLRTTSRTCDEELKRKILALIEDAESDDHQIQLGSIINFRLERTKDLLHKQSEERITEEILTLILNIEETLFTCLSSAFENILNDTSTLEQIEARISQIIDSEYQKMDVEDRGKMRVTFEEKYKHHLLTFKHLKPMKQFQQVIQKSMDCSTFNDLLRYTGHEPFQLGKCLLPRNTELRIPFKVINHPFILPGEERDPVEENLPEPIYLSSTEFAHYTSQRLVFMLVQSTLANLLTRYRLETHSDYTAWNHLVPPMAQGLYQKRYIRFSKRTRVCYPLSKPLSYPNSL</sequence>
<reference evidence="2 3" key="1">
    <citation type="submission" date="2023-04" db="EMBL/GenBank/DDBJ databases">
        <title>Genome of Basidiobolus ranarum AG-B5.</title>
        <authorList>
            <person name="Stajich J.E."/>
            <person name="Carter-House D."/>
            <person name="Gryganskyi A."/>
        </authorList>
    </citation>
    <scope>NUCLEOTIDE SEQUENCE [LARGE SCALE GENOMIC DNA]</scope>
    <source>
        <strain evidence="2 3">AG-B5</strain>
    </source>
</reference>
<dbReference type="Proteomes" id="UP001479436">
    <property type="component" value="Unassembled WGS sequence"/>
</dbReference>
<dbReference type="Gene3D" id="1.10.630.10">
    <property type="entry name" value="Cytochrome P450"/>
    <property type="match status" value="1"/>
</dbReference>
<name>A0ABR2WBG2_9FUNG</name>
<dbReference type="InterPro" id="IPR036396">
    <property type="entry name" value="Cyt_P450_sf"/>
</dbReference>
<keyword evidence="1" id="KW-0472">Membrane</keyword>
<organism evidence="2 3">
    <name type="scientific">Basidiobolus ranarum</name>
    <dbReference type="NCBI Taxonomy" id="34480"/>
    <lineage>
        <taxon>Eukaryota</taxon>
        <taxon>Fungi</taxon>
        <taxon>Fungi incertae sedis</taxon>
        <taxon>Zoopagomycota</taxon>
        <taxon>Entomophthoromycotina</taxon>
        <taxon>Basidiobolomycetes</taxon>
        <taxon>Basidiobolales</taxon>
        <taxon>Basidiobolaceae</taxon>
        <taxon>Basidiobolus</taxon>
    </lineage>
</organism>
<proteinExistence type="predicted"/>
<evidence type="ECO:0008006" key="4">
    <source>
        <dbReference type="Google" id="ProtNLM"/>
    </source>
</evidence>
<evidence type="ECO:0000256" key="1">
    <source>
        <dbReference type="SAM" id="Phobius"/>
    </source>
</evidence>